<evidence type="ECO:0000313" key="1">
    <source>
        <dbReference type="EMBL" id="KAK2963403.1"/>
    </source>
</evidence>
<evidence type="ECO:0000313" key="2">
    <source>
        <dbReference type="Proteomes" id="UP001281761"/>
    </source>
</evidence>
<sequence length="182" mass="20269">MLSTNQSSIRSFYGMQLLLHFSCMDLSLSFITHSLPLFPHFSVFVGQTLLIQQIRQTVWSLHQSVQIQHISRVFQMHGFHVVNTMIHDTGGDLCNKMAEKRHSDFGHITSISSLNYFISTQPPCSEMNADVSVSCSGLSIDDTCLFLGTGPLLFLPNHLRLNGMMSCQPNSLLSPHSSLPAC</sequence>
<gene>
    <name evidence="1" type="ORF">BLNAU_1444</name>
</gene>
<dbReference type="EMBL" id="JARBJD010000006">
    <property type="protein sequence ID" value="KAK2963403.1"/>
    <property type="molecule type" value="Genomic_DNA"/>
</dbReference>
<organism evidence="1 2">
    <name type="scientific">Blattamonas nauphoetae</name>
    <dbReference type="NCBI Taxonomy" id="2049346"/>
    <lineage>
        <taxon>Eukaryota</taxon>
        <taxon>Metamonada</taxon>
        <taxon>Preaxostyla</taxon>
        <taxon>Oxymonadida</taxon>
        <taxon>Blattamonas</taxon>
    </lineage>
</organism>
<comment type="caution">
    <text evidence="1">The sequence shown here is derived from an EMBL/GenBank/DDBJ whole genome shotgun (WGS) entry which is preliminary data.</text>
</comment>
<accession>A0ABQ9YI18</accession>
<name>A0ABQ9YI18_9EUKA</name>
<proteinExistence type="predicted"/>
<protein>
    <submittedName>
        <fullName evidence="1">Uncharacterized protein</fullName>
    </submittedName>
</protein>
<dbReference type="Proteomes" id="UP001281761">
    <property type="component" value="Unassembled WGS sequence"/>
</dbReference>
<keyword evidence="2" id="KW-1185">Reference proteome</keyword>
<reference evidence="1 2" key="1">
    <citation type="journal article" date="2022" name="bioRxiv">
        <title>Genomics of Preaxostyla Flagellates Illuminates Evolutionary Transitions and the Path Towards Mitochondrial Loss.</title>
        <authorList>
            <person name="Novak L.V.F."/>
            <person name="Treitli S.C."/>
            <person name="Pyrih J."/>
            <person name="Halakuc P."/>
            <person name="Pipaliya S.V."/>
            <person name="Vacek V."/>
            <person name="Brzon O."/>
            <person name="Soukal P."/>
            <person name="Eme L."/>
            <person name="Dacks J.B."/>
            <person name="Karnkowska A."/>
            <person name="Elias M."/>
            <person name="Hampl V."/>
        </authorList>
    </citation>
    <scope>NUCLEOTIDE SEQUENCE [LARGE SCALE GENOMIC DNA]</scope>
    <source>
        <strain evidence="1">NAU3</strain>
        <tissue evidence="1">Gut</tissue>
    </source>
</reference>